<protein>
    <submittedName>
        <fullName evidence="1">Uncharacterized protein</fullName>
    </submittedName>
</protein>
<sequence length="261" mass="30374">MRITILIIIFLSINFAFGQNKKVEYNEIIPEYIIAVWENNKTSNSSKFIASELNQIKGFFAEISKRKNNITSIEFLKKPTNNTLVAHYLNIKLKWNSFNGPHVGLKKESNKKVIKNSLKNLPNKNALLAFYYSSIFIDVLNKQKPMSLAEANIDLETLNLDNDSEKAILFLTAMRHVGNQVTSYATTRFPNNCFRAKEYVENMPKFNGKVFYEFELPKFEDFKIEVDKRKPKMSFKERYIPEFENAKLAIKKCLAEEKTNQ</sequence>
<dbReference type="RefSeq" id="WP_237238638.1">
    <property type="nucleotide sequence ID" value="NZ_JAKKDU010000003.1"/>
</dbReference>
<comment type="caution">
    <text evidence="1">The sequence shown here is derived from an EMBL/GenBank/DDBJ whole genome shotgun (WGS) entry which is preliminary data.</text>
</comment>
<name>A0AAE3ELQ4_9FLAO</name>
<keyword evidence="2" id="KW-1185">Reference proteome</keyword>
<evidence type="ECO:0000313" key="1">
    <source>
        <dbReference type="EMBL" id="MCF7567273.1"/>
    </source>
</evidence>
<proteinExistence type="predicted"/>
<organism evidence="1 2">
    <name type="scientific">Wocania arenilitoris</name>
    <dbReference type="NCBI Taxonomy" id="2044858"/>
    <lineage>
        <taxon>Bacteria</taxon>
        <taxon>Pseudomonadati</taxon>
        <taxon>Bacteroidota</taxon>
        <taxon>Flavobacteriia</taxon>
        <taxon>Flavobacteriales</taxon>
        <taxon>Flavobacteriaceae</taxon>
        <taxon>Wocania</taxon>
    </lineage>
</organism>
<dbReference type="EMBL" id="JAKKDU010000003">
    <property type="protein sequence ID" value="MCF7567273.1"/>
    <property type="molecule type" value="Genomic_DNA"/>
</dbReference>
<dbReference type="AlphaFoldDB" id="A0AAE3ELQ4"/>
<gene>
    <name evidence="1" type="ORF">L3X37_02690</name>
</gene>
<reference evidence="1" key="1">
    <citation type="submission" date="2022-01" db="EMBL/GenBank/DDBJ databases">
        <title>Draft genome sequence of Sabulilitoribacter arenilitoris KCTC 52401.</title>
        <authorList>
            <person name="Oh J.-S."/>
        </authorList>
    </citation>
    <scope>NUCLEOTIDE SEQUENCE</scope>
    <source>
        <strain evidence="1">HMF6543</strain>
    </source>
</reference>
<dbReference type="Proteomes" id="UP001199795">
    <property type="component" value="Unassembled WGS sequence"/>
</dbReference>
<evidence type="ECO:0000313" key="2">
    <source>
        <dbReference type="Proteomes" id="UP001199795"/>
    </source>
</evidence>
<accession>A0AAE3ELQ4</accession>